<evidence type="ECO:0000313" key="4">
    <source>
        <dbReference type="Proteomes" id="UP000504634"/>
    </source>
</evidence>
<dbReference type="GeneID" id="115629704"/>
<dbReference type="AlphaFoldDB" id="A0A6J2U150"/>
<dbReference type="InterPro" id="IPR055129">
    <property type="entry name" value="YEATS_dom"/>
</dbReference>
<dbReference type="OrthoDB" id="7883646at2759"/>
<dbReference type="InterPro" id="IPR005033">
    <property type="entry name" value="YEATS"/>
</dbReference>
<feature type="domain" description="YEATS" evidence="3">
    <location>
        <begin position="28"/>
        <end position="168"/>
    </location>
</feature>
<proteinExistence type="predicted"/>
<dbReference type="Pfam" id="PF03366">
    <property type="entry name" value="YEATS"/>
    <property type="match status" value="1"/>
</dbReference>
<dbReference type="GO" id="GO:0006355">
    <property type="term" value="P:regulation of DNA-templated transcription"/>
    <property type="evidence" value="ECO:0007669"/>
    <property type="project" value="InterPro"/>
</dbReference>
<protein>
    <submittedName>
        <fullName evidence="5">Protein AF-9 homolog</fullName>
    </submittedName>
</protein>
<evidence type="ECO:0000256" key="1">
    <source>
        <dbReference type="ARBA" id="ARBA00023242"/>
    </source>
</evidence>
<dbReference type="RefSeq" id="XP_030382084.1">
    <property type="nucleotide sequence ID" value="XM_030526224.1"/>
</dbReference>
<dbReference type="Gene3D" id="2.60.40.1970">
    <property type="entry name" value="YEATS domain"/>
    <property type="match status" value="1"/>
</dbReference>
<keyword evidence="1 2" id="KW-0539">Nucleus</keyword>
<dbReference type="PANTHER" id="PTHR47573:SF2">
    <property type="match status" value="1"/>
</dbReference>
<sequence>MAEQMSLLEEDDLSDITHSRYLLSTDFGERQKQYEKHIIIGSCARRLERRREGRWTYTFRVYVKGTENEDIYDYVQKVVFRFSDECANRICIVDRAPYQAISYCNAEFPVTLTLFFRDVNQTCVIFHHGLKLCPHGLGDEPPDALQETHQTITFVNPSTRMLKFLRRNQPIESTAKESSNSELTAVVAVVAPASAPSLARAESIAEQFATTLNVSLEGSPDGVRRDLRRVRKVLSPHPHRKFIVKKPQAEKL</sequence>
<evidence type="ECO:0000256" key="2">
    <source>
        <dbReference type="PROSITE-ProRule" id="PRU00376"/>
    </source>
</evidence>
<accession>A0A6J2U150</accession>
<keyword evidence="4" id="KW-1185">Reference proteome</keyword>
<dbReference type="InterPro" id="IPR038704">
    <property type="entry name" value="YEAST_sf"/>
</dbReference>
<name>A0A6J2U150_DROLE</name>
<dbReference type="PROSITE" id="PS51037">
    <property type="entry name" value="YEATS"/>
    <property type="match status" value="1"/>
</dbReference>
<comment type="subcellular location">
    <subcellularLocation>
        <location evidence="2">Nucleus</location>
    </subcellularLocation>
</comment>
<evidence type="ECO:0000313" key="5">
    <source>
        <dbReference type="RefSeq" id="XP_030382084.1"/>
    </source>
</evidence>
<reference evidence="5" key="1">
    <citation type="submission" date="2025-08" db="UniProtKB">
        <authorList>
            <consortium name="RefSeq"/>
        </authorList>
    </citation>
    <scope>IDENTIFICATION</scope>
    <source>
        <strain evidence="5">11010-0011.00</strain>
        <tissue evidence="5">Whole body</tissue>
    </source>
</reference>
<dbReference type="PANTHER" id="PTHR47573">
    <property type="entry name" value="PROTEIN AF-9 HOMOLOG"/>
    <property type="match status" value="1"/>
</dbReference>
<dbReference type="Proteomes" id="UP000504634">
    <property type="component" value="Unplaced"/>
</dbReference>
<dbReference type="GO" id="GO:0005634">
    <property type="term" value="C:nucleus"/>
    <property type="evidence" value="ECO:0007669"/>
    <property type="project" value="UniProtKB-SubCell"/>
</dbReference>
<organism evidence="4 5">
    <name type="scientific">Drosophila lebanonensis</name>
    <name type="common">Fruit fly</name>
    <name type="synonym">Scaptodrosophila lebanonensis</name>
    <dbReference type="NCBI Taxonomy" id="7225"/>
    <lineage>
        <taxon>Eukaryota</taxon>
        <taxon>Metazoa</taxon>
        <taxon>Ecdysozoa</taxon>
        <taxon>Arthropoda</taxon>
        <taxon>Hexapoda</taxon>
        <taxon>Insecta</taxon>
        <taxon>Pterygota</taxon>
        <taxon>Neoptera</taxon>
        <taxon>Endopterygota</taxon>
        <taxon>Diptera</taxon>
        <taxon>Brachycera</taxon>
        <taxon>Muscomorpha</taxon>
        <taxon>Ephydroidea</taxon>
        <taxon>Drosophilidae</taxon>
        <taxon>Scaptodrosophila</taxon>
    </lineage>
</organism>
<evidence type="ECO:0000259" key="3">
    <source>
        <dbReference type="PROSITE" id="PS51037"/>
    </source>
</evidence>
<gene>
    <name evidence="5" type="primary">LOC115629704</name>
</gene>